<gene>
    <name evidence="2" type="ORF">TM448A02994_0005</name>
</gene>
<name>A0A6H1ZZ78_9ZZZZ</name>
<evidence type="ECO:0000256" key="1">
    <source>
        <dbReference type="SAM" id="Coils"/>
    </source>
</evidence>
<dbReference type="EMBL" id="MT144366">
    <property type="protein sequence ID" value="QJA52762.1"/>
    <property type="molecule type" value="Genomic_DNA"/>
</dbReference>
<organism evidence="2">
    <name type="scientific">viral metagenome</name>
    <dbReference type="NCBI Taxonomy" id="1070528"/>
    <lineage>
        <taxon>unclassified sequences</taxon>
        <taxon>metagenomes</taxon>
        <taxon>organismal metagenomes</taxon>
    </lineage>
</organism>
<feature type="coiled-coil region" evidence="1">
    <location>
        <begin position="105"/>
        <end position="139"/>
    </location>
</feature>
<evidence type="ECO:0000313" key="2">
    <source>
        <dbReference type="EMBL" id="QJA52762.1"/>
    </source>
</evidence>
<reference evidence="2" key="1">
    <citation type="submission" date="2020-03" db="EMBL/GenBank/DDBJ databases">
        <title>The deep terrestrial virosphere.</title>
        <authorList>
            <person name="Holmfeldt K."/>
            <person name="Nilsson E."/>
            <person name="Simone D."/>
            <person name="Lopez-Fernandez M."/>
            <person name="Wu X."/>
            <person name="de Brujin I."/>
            <person name="Lundin D."/>
            <person name="Andersson A."/>
            <person name="Bertilsson S."/>
            <person name="Dopson M."/>
        </authorList>
    </citation>
    <scope>NUCLEOTIDE SEQUENCE</scope>
    <source>
        <strain evidence="2">TM448A02994</strain>
    </source>
</reference>
<dbReference type="AlphaFoldDB" id="A0A6H1ZZ78"/>
<accession>A0A6H1ZZ78</accession>
<keyword evidence="1" id="KW-0175">Coiled coil</keyword>
<proteinExistence type="predicted"/>
<sequence length="163" mass="19196">MAVLPSLYLTHNKGRGKTKIEDMKFKFNTLPFTNIDTEDFIGRWEGEDYVIQRGEKRFFPSELSQHFAKQLTEKLFNKAIVSDSHLKTDVFKEKTMGLMLDEEMLTKQEEEVKTFKQQVEEHETQIKEMLAKEEREKKSRNIEALKIAENNVRPVSTKKPKEV</sequence>
<protein>
    <submittedName>
        <fullName evidence="2">Uncharacterized protein</fullName>
    </submittedName>
</protein>